<name>B8IGD3_METNO</name>
<keyword evidence="7" id="KW-1185">Reference proteome</keyword>
<feature type="transmembrane region" description="Helical" evidence="4">
    <location>
        <begin position="22"/>
        <end position="40"/>
    </location>
</feature>
<dbReference type="HOGENOM" id="CLU_056365_0_0_5"/>
<evidence type="ECO:0000259" key="5">
    <source>
        <dbReference type="PROSITE" id="PS50850"/>
    </source>
</evidence>
<protein>
    <submittedName>
        <fullName evidence="6">Major facilitator superfamily MFS_1</fullName>
    </submittedName>
</protein>
<dbReference type="PANTHER" id="PTHR23521:SF3">
    <property type="entry name" value="MFS TRANSPORTER"/>
    <property type="match status" value="1"/>
</dbReference>
<feature type="domain" description="Major facilitator superfamily (MFS) profile" evidence="5">
    <location>
        <begin position="21"/>
        <end position="406"/>
    </location>
</feature>
<gene>
    <name evidence="6" type="ordered locus">Mnod_0803</name>
</gene>
<dbReference type="EMBL" id="CP001349">
    <property type="protein sequence ID" value="ACL55833.1"/>
    <property type="molecule type" value="Genomic_DNA"/>
</dbReference>
<dbReference type="SUPFAM" id="SSF103473">
    <property type="entry name" value="MFS general substrate transporter"/>
    <property type="match status" value="1"/>
</dbReference>
<feature type="transmembrane region" description="Helical" evidence="4">
    <location>
        <begin position="263"/>
        <end position="284"/>
    </location>
</feature>
<feature type="transmembrane region" description="Helical" evidence="4">
    <location>
        <begin position="115"/>
        <end position="133"/>
    </location>
</feature>
<dbReference type="Gene3D" id="1.20.1250.20">
    <property type="entry name" value="MFS general substrate transporter like domains"/>
    <property type="match status" value="2"/>
</dbReference>
<keyword evidence="2 4" id="KW-1133">Transmembrane helix</keyword>
<evidence type="ECO:0000313" key="6">
    <source>
        <dbReference type="EMBL" id="ACL55833.1"/>
    </source>
</evidence>
<organism evidence="6 7">
    <name type="scientific">Methylobacterium nodulans (strain LMG 21967 / CNCM I-2342 / ORS 2060)</name>
    <dbReference type="NCBI Taxonomy" id="460265"/>
    <lineage>
        <taxon>Bacteria</taxon>
        <taxon>Pseudomonadati</taxon>
        <taxon>Pseudomonadota</taxon>
        <taxon>Alphaproteobacteria</taxon>
        <taxon>Hyphomicrobiales</taxon>
        <taxon>Methylobacteriaceae</taxon>
        <taxon>Methylobacterium</taxon>
    </lineage>
</organism>
<sequence length="415" mass="42742">MAATTPLSDGAALAGAASGRRMLALVCAALVLSMTTWFSATAVTAPLAASFGLDEAQASWLTNAVQIGFVVGALGLSISGLVDRAPLHRIMAASAGLAALANLALLWAPGPASALLARFVTGLALAGIYPPALKLIATWYRRGRGLALGAVIGALTLGSALPHLLRALASGLDWRTVVASASALTLAGALLLGGFATEGPYAFARMPFRARQIGVVLRDRGLFLTNLGYFGHMWELYAMWSWFLAFAAHALPRSGLTDPKLPSLATFGVVAIGVVGCLLGGVLADRIGRTATTAGMMAVSGACAFLIGFTFDGPAWLFLLIGAVWGISVVGDSAQFSAMATEIGDPRLVGTALALQLGIGFALTVVAIRVLPLAVDAIGWQWSFLMLVPGPIIGVAAMLLLRRRPEAERIGGGLR</sequence>
<evidence type="ECO:0000256" key="3">
    <source>
        <dbReference type="ARBA" id="ARBA00023136"/>
    </source>
</evidence>
<feature type="transmembrane region" description="Helical" evidence="4">
    <location>
        <begin position="145"/>
        <end position="165"/>
    </location>
</feature>
<feature type="transmembrane region" description="Helical" evidence="4">
    <location>
        <begin position="380"/>
        <end position="401"/>
    </location>
</feature>
<keyword evidence="3 4" id="KW-0472">Membrane</keyword>
<feature type="transmembrane region" description="Helical" evidence="4">
    <location>
        <begin position="60"/>
        <end position="78"/>
    </location>
</feature>
<dbReference type="InterPro" id="IPR036259">
    <property type="entry name" value="MFS_trans_sf"/>
</dbReference>
<dbReference type="PROSITE" id="PS50850">
    <property type="entry name" value="MFS"/>
    <property type="match status" value="1"/>
</dbReference>
<dbReference type="GO" id="GO:0005886">
    <property type="term" value="C:plasma membrane"/>
    <property type="evidence" value="ECO:0007669"/>
    <property type="project" value="TreeGrafter"/>
</dbReference>
<evidence type="ECO:0000256" key="4">
    <source>
        <dbReference type="SAM" id="Phobius"/>
    </source>
</evidence>
<dbReference type="Proteomes" id="UP000008207">
    <property type="component" value="Chromosome"/>
</dbReference>
<reference evidence="6 7" key="1">
    <citation type="submission" date="2009-01" db="EMBL/GenBank/DDBJ databases">
        <title>Complete sequence of chromosome of Methylobacterium nodulans ORS 2060.</title>
        <authorList>
            <consortium name="US DOE Joint Genome Institute"/>
            <person name="Lucas S."/>
            <person name="Copeland A."/>
            <person name="Lapidus A."/>
            <person name="Glavina del Rio T."/>
            <person name="Dalin E."/>
            <person name="Tice H."/>
            <person name="Bruce D."/>
            <person name="Goodwin L."/>
            <person name="Pitluck S."/>
            <person name="Sims D."/>
            <person name="Brettin T."/>
            <person name="Detter J.C."/>
            <person name="Han C."/>
            <person name="Larimer F."/>
            <person name="Land M."/>
            <person name="Hauser L."/>
            <person name="Kyrpides N."/>
            <person name="Ivanova N."/>
            <person name="Marx C.J."/>
            <person name="Richardson P."/>
        </authorList>
    </citation>
    <scope>NUCLEOTIDE SEQUENCE [LARGE SCALE GENOMIC DNA]</scope>
    <source>
        <strain evidence="7">LMG 21967 / CNCM I-2342 / ORS 2060</strain>
    </source>
</reference>
<feature type="transmembrane region" description="Helical" evidence="4">
    <location>
        <begin position="222"/>
        <end position="243"/>
    </location>
</feature>
<feature type="transmembrane region" description="Helical" evidence="4">
    <location>
        <begin position="177"/>
        <end position="201"/>
    </location>
</feature>
<dbReference type="STRING" id="460265.Mnod_0803"/>
<dbReference type="RefSeq" id="WP_015927537.1">
    <property type="nucleotide sequence ID" value="NC_011894.1"/>
</dbReference>
<evidence type="ECO:0000313" key="7">
    <source>
        <dbReference type="Proteomes" id="UP000008207"/>
    </source>
</evidence>
<dbReference type="eggNOG" id="COG2223">
    <property type="taxonomic scope" value="Bacteria"/>
</dbReference>
<dbReference type="GO" id="GO:0022857">
    <property type="term" value="F:transmembrane transporter activity"/>
    <property type="evidence" value="ECO:0007669"/>
    <property type="project" value="InterPro"/>
</dbReference>
<feature type="transmembrane region" description="Helical" evidence="4">
    <location>
        <begin position="315"/>
        <end position="336"/>
    </location>
</feature>
<evidence type="ECO:0000256" key="1">
    <source>
        <dbReference type="ARBA" id="ARBA00022692"/>
    </source>
</evidence>
<proteinExistence type="predicted"/>
<evidence type="ECO:0000256" key="2">
    <source>
        <dbReference type="ARBA" id="ARBA00022989"/>
    </source>
</evidence>
<accession>B8IGD3</accession>
<dbReference type="Pfam" id="PF07690">
    <property type="entry name" value="MFS_1"/>
    <property type="match status" value="1"/>
</dbReference>
<dbReference type="InterPro" id="IPR011701">
    <property type="entry name" value="MFS"/>
</dbReference>
<feature type="transmembrane region" description="Helical" evidence="4">
    <location>
        <begin position="348"/>
        <end position="368"/>
    </location>
</feature>
<feature type="transmembrane region" description="Helical" evidence="4">
    <location>
        <begin position="90"/>
        <end position="109"/>
    </location>
</feature>
<dbReference type="AlphaFoldDB" id="B8IGD3"/>
<keyword evidence="1 4" id="KW-0812">Transmembrane</keyword>
<feature type="transmembrane region" description="Helical" evidence="4">
    <location>
        <begin position="291"/>
        <end position="309"/>
    </location>
</feature>
<dbReference type="InterPro" id="IPR020846">
    <property type="entry name" value="MFS_dom"/>
</dbReference>
<dbReference type="PANTHER" id="PTHR23521">
    <property type="entry name" value="TRANSPORTER MFS SUPERFAMILY"/>
    <property type="match status" value="1"/>
</dbReference>
<dbReference type="KEGG" id="mno:Mnod_0803"/>